<evidence type="ECO:0000256" key="1">
    <source>
        <dbReference type="ARBA" id="ARBA00023239"/>
    </source>
</evidence>
<dbReference type="GO" id="GO:0019748">
    <property type="term" value="P:secondary metabolic process"/>
    <property type="evidence" value="ECO:0007669"/>
    <property type="project" value="TreeGrafter"/>
</dbReference>
<dbReference type="EMBL" id="SOHM01000035">
    <property type="protein sequence ID" value="TFD85584.1"/>
    <property type="molecule type" value="Genomic_DNA"/>
</dbReference>
<dbReference type="RefSeq" id="WP_134642143.1">
    <property type="nucleotide sequence ID" value="NZ_SOHM01000035.1"/>
</dbReference>
<feature type="domain" description="Amidohydrolase-related" evidence="2">
    <location>
        <begin position="83"/>
        <end position="344"/>
    </location>
</feature>
<protein>
    <submittedName>
        <fullName evidence="3">Amidohydrolase</fullName>
    </submittedName>
</protein>
<sequence>MRLADWTPRSQLRAAETVLNRPAYAAIDIHNHLGRWLSEGEWMVPDVQDLVAVLDEHGVETIVNLDGMWGDEVTANVERYDRAHPGRFLTFCQLDWAVLAETYGVERLLKSLDDSASRGARGLKVWKNLGLTVRDADGSLIRPDDARVVTVLRHAGTLGLPVLIHTADPIAFFDPVDAHNERIDELATARDWWFGDRDRHPSFDELLDAHAALVLACGGTTFIGAHVGGAAEDLDRVERLLAAADNYTVDIAGRIAELGRQPRRFARLVEGFPDRVLFGTDAYPVAGEQYALHYRFIETDDEGFSYDPGSSIPGQGRWAVSALDLPPHRLEALYRGNARRVLGLD</sequence>
<dbReference type="Proteomes" id="UP000298468">
    <property type="component" value="Unassembled WGS sequence"/>
</dbReference>
<dbReference type="GO" id="GO:0005737">
    <property type="term" value="C:cytoplasm"/>
    <property type="evidence" value="ECO:0007669"/>
    <property type="project" value="TreeGrafter"/>
</dbReference>
<dbReference type="Gene3D" id="3.20.20.140">
    <property type="entry name" value="Metal-dependent hydrolases"/>
    <property type="match status" value="1"/>
</dbReference>
<dbReference type="PANTHER" id="PTHR21240">
    <property type="entry name" value="2-AMINO-3-CARBOXYLMUCONATE-6-SEMIALDEHYDE DECARBOXYLASE"/>
    <property type="match status" value="1"/>
</dbReference>
<keyword evidence="1" id="KW-0456">Lyase</keyword>
<dbReference type="OrthoDB" id="8673173at2"/>
<evidence type="ECO:0000259" key="2">
    <source>
        <dbReference type="Pfam" id="PF04909"/>
    </source>
</evidence>
<evidence type="ECO:0000313" key="4">
    <source>
        <dbReference type="Proteomes" id="UP000298468"/>
    </source>
</evidence>
<keyword evidence="4" id="KW-1185">Reference proteome</keyword>
<dbReference type="InterPro" id="IPR006680">
    <property type="entry name" value="Amidohydro-rel"/>
</dbReference>
<evidence type="ECO:0000313" key="3">
    <source>
        <dbReference type="EMBL" id="TFD85584.1"/>
    </source>
</evidence>
<name>A0A4R9BJF6_9MICO</name>
<dbReference type="SUPFAM" id="SSF51556">
    <property type="entry name" value="Metallo-dependent hydrolases"/>
    <property type="match status" value="1"/>
</dbReference>
<organism evidence="3 4">
    <name type="scientific">Cryobacterium lactosi</name>
    <dbReference type="NCBI Taxonomy" id="1259202"/>
    <lineage>
        <taxon>Bacteria</taxon>
        <taxon>Bacillati</taxon>
        <taxon>Actinomycetota</taxon>
        <taxon>Actinomycetes</taxon>
        <taxon>Micrococcales</taxon>
        <taxon>Microbacteriaceae</taxon>
        <taxon>Cryobacterium</taxon>
    </lineage>
</organism>
<dbReference type="GO" id="GO:0016831">
    <property type="term" value="F:carboxy-lyase activity"/>
    <property type="evidence" value="ECO:0007669"/>
    <property type="project" value="InterPro"/>
</dbReference>
<dbReference type="GO" id="GO:0016787">
    <property type="term" value="F:hydrolase activity"/>
    <property type="evidence" value="ECO:0007669"/>
    <property type="project" value="UniProtKB-KW"/>
</dbReference>
<dbReference type="PANTHER" id="PTHR21240:SF28">
    <property type="entry name" value="ISO-OROTATE DECARBOXYLASE (EUROFUNG)"/>
    <property type="match status" value="1"/>
</dbReference>
<keyword evidence="3" id="KW-0378">Hydrolase</keyword>
<dbReference type="Pfam" id="PF04909">
    <property type="entry name" value="Amidohydro_2"/>
    <property type="match status" value="1"/>
</dbReference>
<reference evidence="3 4" key="1">
    <citation type="submission" date="2019-03" db="EMBL/GenBank/DDBJ databases">
        <title>Genomics of glacier-inhabiting Cryobacterium strains.</title>
        <authorList>
            <person name="Liu Q."/>
            <person name="Xin Y.-H."/>
        </authorList>
    </citation>
    <scope>NUCLEOTIDE SEQUENCE [LARGE SCALE GENOMIC DNA]</scope>
    <source>
        <strain evidence="3 4">Sr59</strain>
    </source>
</reference>
<dbReference type="InterPro" id="IPR032466">
    <property type="entry name" value="Metal_Hydrolase"/>
</dbReference>
<comment type="caution">
    <text evidence="3">The sequence shown here is derived from an EMBL/GenBank/DDBJ whole genome shotgun (WGS) entry which is preliminary data.</text>
</comment>
<gene>
    <name evidence="3" type="ORF">E3T61_17520</name>
</gene>
<dbReference type="AlphaFoldDB" id="A0A4R9BJF6"/>
<dbReference type="InterPro" id="IPR032465">
    <property type="entry name" value="ACMSD"/>
</dbReference>
<proteinExistence type="predicted"/>
<accession>A0A4R9BJF6</accession>